<accession>A0ABS2E3A7</accession>
<proteinExistence type="predicted"/>
<keyword evidence="4" id="KW-1185">Reference proteome</keyword>
<gene>
    <name evidence="3" type="ORF">H7U35_12785</name>
</gene>
<dbReference type="Proteomes" id="UP000766986">
    <property type="component" value="Unassembled WGS sequence"/>
</dbReference>
<feature type="signal peptide" evidence="1">
    <location>
        <begin position="1"/>
        <end position="26"/>
    </location>
</feature>
<evidence type="ECO:0000256" key="1">
    <source>
        <dbReference type="SAM" id="SignalP"/>
    </source>
</evidence>
<keyword evidence="1" id="KW-0732">Signal</keyword>
<feature type="domain" description="Lipoprotein LPP20-like" evidence="2">
    <location>
        <begin position="30"/>
        <end position="84"/>
    </location>
</feature>
<reference evidence="3 4" key="1">
    <citation type="journal article" date="2021" name="Sci. Rep.">
        <title>The distribution of antibiotic resistance genes in chicken gut microbiota commensals.</title>
        <authorList>
            <person name="Juricova H."/>
            <person name="Matiasovicova J."/>
            <person name="Kubasova T."/>
            <person name="Cejkova D."/>
            <person name="Rychlik I."/>
        </authorList>
    </citation>
    <scope>NUCLEOTIDE SEQUENCE [LARGE SCALE GENOMIC DNA]</scope>
    <source>
        <strain evidence="3 4">An772</strain>
    </source>
</reference>
<organism evidence="3 4">
    <name type="scientific">Mediterranea massiliensis</name>
    <dbReference type="NCBI Taxonomy" id="1841865"/>
    <lineage>
        <taxon>Bacteria</taxon>
        <taxon>Pseudomonadati</taxon>
        <taxon>Bacteroidota</taxon>
        <taxon>Bacteroidia</taxon>
        <taxon>Bacteroidales</taxon>
        <taxon>Bacteroidaceae</taxon>
        <taxon>Mediterranea</taxon>
    </lineage>
</organism>
<comment type="caution">
    <text evidence="3">The sequence shown here is derived from an EMBL/GenBank/DDBJ whole genome shotgun (WGS) entry which is preliminary data.</text>
</comment>
<sequence length="613" mass="69484">MRKMTVIHKKLIVWTASLFLFFPLCAQTVEEIQQSDDYLWGTGNAPTLRQADNEALASLISQISTNVSAQFEQVTEGGTENDVATAKDKFKSIINTYSHSTLTNTQRIVIQNEPDAAVMRYIKKSEIQRIFNGRKVKLLDFAQEAQRLEKKSQVADALRYYYWALTLLQSYPDGNYLTMKDDEGHEQLLVSWIPKQMNDIFTNISLSVEGEQVDGNLKTVTLKVLYKGKPARNYDYSYFDGRDWSNIFSAKDGLGLVELPAMASVNGLSVKTEYMFEGEANIDSELSEVMNSVTPIAMRDAYLKLSVPNQNEAVAQPGQTTLMASSMQAKETNSGMKFLSTETAAPYEQTMAKVEQAIRTHNFEGIESLCTPEGYDMFQRLIKYGNCKILRQPNLKYLSYNGEITCRSLPMSFSFRGNRRTFVEDVVFQMTPEGKITSLSFGLNKPAVDDIMNQTAWGDTARQVLITFLESYKTAYALKRLDYIRSIFSDDALIITGSVVKASGQMERQPIDGKVVKYTRQTKGEYMKKLEHIFASSEFINLRFADNQVRKSGVGGEIYGIQIKQDYFSSSYGDTGYLFLMVDLNHPKEPVIHVRTWQPEKDPNFGLIDLSYF</sequence>
<dbReference type="Gene3D" id="3.10.28.20">
    <property type="entry name" value="Acetamidase/Formamidase-like domains"/>
    <property type="match status" value="1"/>
</dbReference>
<dbReference type="RefSeq" id="WP_205096282.1">
    <property type="nucleotide sequence ID" value="NZ_JACLYZ010000036.1"/>
</dbReference>
<dbReference type="EMBL" id="JACLYZ010000036">
    <property type="protein sequence ID" value="MBM6736088.1"/>
    <property type="molecule type" value="Genomic_DNA"/>
</dbReference>
<evidence type="ECO:0000259" key="2">
    <source>
        <dbReference type="Pfam" id="PF02169"/>
    </source>
</evidence>
<keyword evidence="3" id="KW-0449">Lipoprotein</keyword>
<feature type="chain" id="PRO_5045362881" evidence="1">
    <location>
        <begin position="27"/>
        <end position="613"/>
    </location>
</feature>
<protein>
    <submittedName>
        <fullName evidence="3">LPP20 family lipoprotein</fullName>
    </submittedName>
</protein>
<evidence type="ECO:0000313" key="3">
    <source>
        <dbReference type="EMBL" id="MBM6736088.1"/>
    </source>
</evidence>
<name>A0ABS2E3A7_9BACT</name>
<dbReference type="Pfam" id="PF02169">
    <property type="entry name" value="LPP20"/>
    <property type="match status" value="1"/>
</dbReference>
<evidence type="ECO:0000313" key="4">
    <source>
        <dbReference type="Proteomes" id="UP000766986"/>
    </source>
</evidence>
<dbReference type="InterPro" id="IPR024952">
    <property type="entry name" value="LPP20-like_dom"/>
</dbReference>